<proteinExistence type="predicted"/>
<protein>
    <recommendedName>
        <fullName evidence="5">Fatty acid hydroxylase domain-containing protein</fullName>
    </recommendedName>
</protein>
<dbReference type="GO" id="GO:0008610">
    <property type="term" value="P:lipid biosynthetic process"/>
    <property type="evidence" value="ECO:0007669"/>
    <property type="project" value="InterPro"/>
</dbReference>
<reference evidence="6" key="1">
    <citation type="submission" date="2021-01" db="EMBL/GenBank/DDBJ databases">
        <authorList>
            <person name="Corre E."/>
            <person name="Pelletier E."/>
            <person name="Niang G."/>
            <person name="Scheremetjew M."/>
            <person name="Finn R."/>
            <person name="Kale V."/>
            <person name="Holt S."/>
            <person name="Cochrane G."/>
            <person name="Meng A."/>
            <person name="Brown T."/>
            <person name="Cohen L."/>
        </authorList>
    </citation>
    <scope>NUCLEOTIDE SEQUENCE</scope>
    <source>
        <strain evidence="6">CCMP1510</strain>
    </source>
</reference>
<organism evidence="6">
    <name type="scientific">Aureoumbra lagunensis</name>
    <dbReference type="NCBI Taxonomy" id="44058"/>
    <lineage>
        <taxon>Eukaryota</taxon>
        <taxon>Sar</taxon>
        <taxon>Stramenopiles</taxon>
        <taxon>Ochrophyta</taxon>
        <taxon>Pelagophyceae</taxon>
        <taxon>Pelagomonadales</taxon>
        <taxon>Aureoumbra</taxon>
    </lineage>
</organism>
<dbReference type="InterPro" id="IPR050307">
    <property type="entry name" value="Sterol_Desaturase_Related"/>
</dbReference>
<keyword evidence="4" id="KW-0472">Membrane</keyword>
<dbReference type="EMBL" id="HBIJ01019239">
    <property type="protein sequence ID" value="CAE0371833.1"/>
    <property type="molecule type" value="Transcribed_RNA"/>
</dbReference>
<keyword evidence="2" id="KW-0812">Transmembrane</keyword>
<evidence type="ECO:0000256" key="2">
    <source>
        <dbReference type="ARBA" id="ARBA00022692"/>
    </source>
</evidence>
<dbReference type="GO" id="GO:0016020">
    <property type="term" value="C:membrane"/>
    <property type="evidence" value="ECO:0007669"/>
    <property type="project" value="UniProtKB-SubCell"/>
</dbReference>
<evidence type="ECO:0000259" key="5">
    <source>
        <dbReference type="Pfam" id="PF04116"/>
    </source>
</evidence>
<accession>A0A7S3NQ20</accession>
<feature type="domain" description="Fatty acid hydroxylase" evidence="5">
    <location>
        <begin position="164"/>
        <end position="299"/>
    </location>
</feature>
<dbReference type="GO" id="GO:0016491">
    <property type="term" value="F:oxidoreductase activity"/>
    <property type="evidence" value="ECO:0007669"/>
    <property type="project" value="InterPro"/>
</dbReference>
<sequence>MQFPAKKSKGPHYYEILTNEKLELSILIGLWILVWFKGNDWNVSKSSFSFKDVVSLMTVGAVVRKFYNDWLEFAYDNFPEKRTQPMKTNREERDVTGRDLDELREIEQHDRITMLVKFFLDISFYFTIGKVLYPQFTFVDKLVVNKFIGMGTSSVLALIAHHYTLSFGMYFMHRYLHVNKYLWEKIHSKHHYAKTPLARTTYMDHWLDNIINALIAEYCTQLLIPLPKVLLFASRIFRILESLEKHSGMSGPINIVHTLQRIFPYAQQPHHHDWHHEGFKGSNYTFSSIGGLWDALFLTRHPGRSDKQATVAATSYDYRQNASGGSKGGKSAYKQLNAIFDRACPLVLTAFFSAAVAKAYAAS</sequence>
<dbReference type="GO" id="GO:0005506">
    <property type="term" value="F:iron ion binding"/>
    <property type="evidence" value="ECO:0007669"/>
    <property type="project" value="InterPro"/>
</dbReference>
<evidence type="ECO:0000313" key="6">
    <source>
        <dbReference type="EMBL" id="CAE0371833.1"/>
    </source>
</evidence>
<keyword evidence="3" id="KW-1133">Transmembrane helix</keyword>
<evidence type="ECO:0000256" key="1">
    <source>
        <dbReference type="ARBA" id="ARBA00004370"/>
    </source>
</evidence>
<dbReference type="PANTHER" id="PTHR11863">
    <property type="entry name" value="STEROL DESATURASE"/>
    <property type="match status" value="1"/>
</dbReference>
<dbReference type="AlphaFoldDB" id="A0A7S3NQ20"/>
<gene>
    <name evidence="6" type="ORF">ALAG00032_LOCUS12615</name>
</gene>
<dbReference type="Pfam" id="PF04116">
    <property type="entry name" value="FA_hydroxylase"/>
    <property type="match status" value="1"/>
</dbReference>
<comment type="subcellular location">
    <subcellularLocation>
        <location evidence="1">Membrane</location>
    </subcellularLocation>
</comment>
<evidence type="ECO:0000256" key="4">
    <source>
        <dbReference type="ARBA" id="ARBA00023136"/>
    </source>
</evidence>
<evidence type="ECO:0000256" key="3">
    <source>
        <dbReference type="ARBA" id="ARBA00022989"/>
    </source>
</evidence>
<dbReference type="InterPro" id="IPR006694">
    <property type="entry name" value="Fatty_acid_hydroxylase"/>
</dbReference>
<name>A0A7S3NQ20_9STRA</name>